<dbReference type="EMBL" id="AMWG01000180">
    <property type="protein sequence ID" value="ELP29803.1"/>
    <property type="molecule type" value="Genomic_DNA"/>
</dbReference>
<feature type="region of interest" description="Disordered" evidence="1">
    <location>
        <begin position="1"/>
        <end position="40"/>
    </location>
</feature>
<proteinExistence type="predicted"/>
<name>L7C6Z0_RHOBT</name>
<dbReference type="Proteomes" id="UP000010959">
    <property type="component" value="Unassembled WGS sequence"/>
</dbReference>
<feature type="compositionally biased region" description="Basic and acidic residues" evidence="1">
    <location>
        <begin position="22"/>
        <end position="40"/>
    </location>
</feature>
<accession>L7C6Z0</accession>
<dbReference type="AlphaFoldDB" id="L7C6Z0"/>
<sequence>MNDCSITSDIDQHHLSSTSDLSRADSHGVHAERRLRPDLK</sequence>
<evidence type="ECO:0000313" key="3">
    <source>
        <dbReference type="Proteomes" id="UP000010959"/>
    </source>
</evidence>
<dbReference type="PATRIC" id="fig|993516.3.peg.6717"/>
<feature type="compositionally biased region" description="Polar residues" evidence="1">
    <location>
        <begin position="1"/>
        <end position="21"/>
    </location>
</feature>
<comment type="caution">
    <text evidence="2">The sequence shown here is derived from an EMBL/GenBank/DDBJ whole genome shotgun (WGS) entry which is preliminary data.</text>
</comment>
<evidence type="ECO:0000313" key="2">
    <source>
        <dbReference type="EMBL" id="ELP29803.1"/>
    </source>
</evidence>
<organism evidence="2 3">
    <name type="scientific">Rhodopirellula baltica SWK14</name>
    <dbReference type="NCBI Taxonomy" id="993516"/>
    <lineage>
        <taxon>Bacteria</taxon>
        <taxon>Pseudomonadati</taxon>
        <taxon>Planctomycetota</taxon>
        <taxon>Planctomycetia</taxon>
        <taxon>Pirellulales</taxon>
        <taxon>Pirellulaceae</taxon>
        <taxon>Rhodopirellula</taxon>
    </lineage>
</organism>
<reference evidence="2 3" key="1">
    <citation type="journal article" date="2013" name="Mar. Genomics">
        <title>Expression of sulfatases in Rhodopirellula baltica and the diversity of sulfatases in the genus Rhodopirellula.</title>
        <authorList>
            <person name="Wegner C.E."/>
            <person name="Richter-Heitmann T."/>
            <person name="Klindworth A."/>
            <person name="Klockow C."/>
            <person name="Richter M."/>
            <person name="Achstetter T."/>
            <person name="Glockner F.O."/>
            <person name="Harder J."/>
        </authorList>
    </citation>
    <scope>NUCLEOTIDE SEQUENCE [LARGE SCALE GENOMIC DNA]</scope>
    <source>
        <strain evidence="2 3">SWK14</strain>
    </source>
</reference>
<gene>
    <name evidence="2" type="ORF">RBSWK_06264</name>
</gene>
<protein>
    <submittedName>
        <fullName evidence="2">Uncharacterized protein</fullName>
    </submittedName>
</protein>
<evidence type="ECO:0000256" key="1">
    <source>
        <dbReference type="SAM" id="MobiDB-lite"/>
    </source>
</evidence>